<reference evidence="1 2" key="1">
    <citation type="journal article" date="2014" name="Science">
        <title>Plant genetics. Early allopolyploid evolution in the post-Neolithic Brassica napus oilseed genome.</title>
        <authorList>
            <person name="Chalhoub B."/>
            <person name="Denoeud F."/>
            <person name="Liu S."/>
            <person name="Parkin I.A."/>
            <person name="Tang H."/>
            <person name="Wang X."/>
            <person name="Chiquet J."/>
            <person name="Belcram H."/>
            <person name="Tong C."/>
            <person name="Samans B."/>
            <person name="Correa M."/>
            <person name="Da Silva C."/>
            <person name="Just J."/>
            <person name="Falentin C."/>
            <person name="Koh C.S."/>
            <person name="Le Clainche I."/>
            <person name="Bernard M."/>
            <person name="Bento P."/>
            <person name="Noel B."/>
            <person name="Labadie K."/>
            <person name="Alberti A."/>
            <person name="Charles M."/>
            <person name="Arnaud D."/>
            <person name="Guo H."/>
            <person name="Daviaud C."/>
            <person name="Alamery S."/>
            <person name="Jabbari K."/>
            <person name="Zhao M."/>
            <person name="Edger P.P."/>
            <person name="Chelaifa H."/>
            <person name="Tack D."/>
            <person name="Lassalle G."/>
            <person name="Mestiri I."/>
            <person name="Schnel N."/>
            <person name="Le Paslier M.C."/>
            <person name="Fan G."/>
            <person name="Renault V."/>
            <person name="Bayer P.E."/>
            <person name="Golicz A.A."/>
            <person name="Manoli S."/>
            <person name="Lee T.H."/>
            <person name="Thi V.H."/>
            <person name="Chalabi S."/>
            <person name="Hu Q."/>
            <person name="Fan C."/>
            <person name="Tollenaere R."/>
            <person name="Lu Y."/>
            <person name="Battail C."/>
            <person name="Shen J."/>
            <person name="Sidebottom C.H."/>
            <person name="Wang X."/>
            <person name="Canaguier A."/>
            <person name="Chauveau A."/>
            <person name="Berard A."/>
            <person name="Deniot G."/>
            <person name="Guan M."/>
            <person name="Liu Z."/>
            <person name="Sun F."/>
            <person name="Lim Y.P."/>
            <person name="Lyons E."/>
            <person name="Town C.D."/>
            <person name="Bancroft I."/>
            <person name="Wang X."/>
            <person name="Meng J."/>
            <person name="Ma J."/>
            <person name="Pires J.C."/>
            <person name="King G.J."/>
            <person name="Brunel D."/>
            <person name="Delourme R."/>
            <person name="Renard M."/>
            <person name="Aury J.M."/>
            <person name="Adams K.L."/>
            <person name="Batley J."/>
            <person name="Snowdon R.J."/>
            <person name="Tost J."/>
            <person name="Edwards D."/>
            <person name="Zhou Y."/>
            <person name="Hua W."/>
            <person name="Sharpe A.G."/>
            <person name="Paterson A.H."/>
            <person name="Guan C."/>
            <person name="Wincker P."/>
        </authorList>
    </citation>
    <scope>NUCLEOTIDE SEQUENCE [LARGE SCALE GENOMIC DNA]</scope>
    <source>
        <strain evidence="2">cv. Darmor-bzh</strain>
    </source>
</reference>
<dbReference type="PaxDb" id="3708-A0A078IGG4"/>
<organism evidence="1 2">
    <name type="scientific">Brassica napus</name>
    <name type="common">Rape</name>
    <dbReference type="NCBI Taxonomy" id="3708"/>
    <lineage>
        <taxon>Eukaryota</taxon>
        <taxon>Viridiplantae</taxon>
        <taxon>Streptophyta</taxon>
        <taxon>Embryophyta</taxon>
        <taxon>Tracheophyta</taxon>
        <taxon>Spermatophyta</taxon>
        <taxon>Magnoliopsida</taxon>
        <taxon>eudicotyledons</taxon>
        <taxon>Gunneridae</taxon>
        <taxon>Pentapetalae</taxon>
        <taxon>rosids</taxon>
        <taxon>malvids</taxon>
        <taxon>Brassicales</taxon>
        <taxon>Brassicaceae</taxon>
        <taxon>Brassiceae</taxon>
        <taxon>Brassica</taxon>
    </lineage>
</organism>
<dbReference type="EMBL" id="LK032775">
    <property type="protein sequence ID" value="CDY48489.1"/>
    <property type="molecule type" value="Genomic_DNA"/>
</dbReference>
<sequence length="83" mass="9328">MDAEIFLTPTFHMVKVKKCNGDTLEYQKLVKEDLRPDLADIVFVWARDVKQVDPFRPVPYRSGLVFERVTAGQACAGCGPQNG</sequence>
<evidence type="ECO:0000313" key="1">
    <source>
        <dbReference type="EMBL" id="CDY48489.1"/>
    </source>
</evidence>
<name>A0A078IGG4_BRANA</name>
<accession>A0A078IGG4</accession>
<dbReference type="Gene3D" id="3.30.310.80">
    <property type="entry name" value="Kinase associated domain 1, KA1"/>
    <property type="match status" value="1"/>
</dbReference>
<proteinExistence type="predicted"/>
<dbReference type="STRING" id="3708.A0A078IGG4"/>
<dbReference type="Gramene" id="CDY48489">
    <property type="protein sequence ID" value="CDY48489"/>
    <property type="gene ID" value="GSBRNA2T00091187001"/>
</dbReference>
<keyword evidence="2" id="KW-1185">Reference proteome</keyword>
<gene>
    <name evidence="1" type="primary">BnaC05g13490D</name>
    <name evidence="1" type="ORF">GSBRNA2T00091187001</name>
</gene>
<dbReference type="AlphaFoldDB" id="A0A078IGG4"/>
<protein>
    <submittedName>
        <fullName evidence="1">BnaC05g13490D protein</fullName>
    </submittedName>
</protein>
<dbReference type="Proteomes" id="UP000028999">
    <property type="component" value="Unassembled WGS sequence"/>
</dbReference>
<evidence type="ECO:0000313" key="2">
    <source>
        <dbReference type="Proteomes" id="UP000028999"/>
    </source>
</evidence>